<dbReference type="PANTHER" id="PTHR30582">
    <property type="entry name" value="L,D-TRANSPEPTIDASE"/>
    <property type="match status" value="1"/>
</dbReference>
<dbReference type="GO" id="GO:0008360">
    <property type="term" value="P:regulation of cell shape"/>
    <property type="evidence" value="ECO:0007669"/>
    <property type="project" value="UniProtKB-UniRule"/>
</dbReference>
<dbReference type="EMBL" id="LCNU01000022">
    <property type="protein sequence ID" value="KKU63529.1"/>
    <property type="molecule type" value="Genomic_DNA"/>
</dbReference>
<feature type="transmembrane region" description="Helical" evidence="7">
    <location>
        <begin position="7"/>
        <end position="25"/>
    </location>
</feature>
<evidence type="ECO:0000256" key="7">
    <source>
        <dbReference type="SAM" id="Phobius"/>
    </source>
</evidence>
<dbReference type="GO" id="GO:0005576">
    <property type="term" value="C:extracellular region"/>
    <property type="evidence" value="ECO:0007669"/>
    <property type="project" value="TreeGrafter"/>
</dbReference>
<dbReference type="PANTHER" id="PTHR30582:SF2">
    <property type="entry name" value="L,D-TRANSPEPTIDASE YCIB-RELATED"/>
    <property type="match status" value="1"/>
</dbReference>
<organism evidence="9 10">
    <name type="scientific">Candidatus Amesbacteria bacterium GW2011_GWC1_47_15</name>
    <dbReference type="NCBI Taxonomy" id="1618364"/>
    <lineage>
        <taxon>Bacteria</taxon>
        <taxon>Candidatus Amesiibacteriota</taxon>
    </lineage>
</organism>
<dbReference type="InterPro" id="IPR005490">
    <property type="entry name" value="LD_TPept_cat_dom"/>
</dbReference>
<dbReference type="UniPathway" id="UPA00219"/>
<feature type="active site" description="Proton donor/acceptor" evidence="6">
    <location>
        <position position="162"/>
    </location>
</feature>
<keyword evidence="7" id="KW-0812">Transmembrane</keyword>
<evidence type="ECO:0000313" key="9">
    <source>
        <dbReference type="EMBL" id="KKU63529.1"/>
    </source>
</evidence>
<dbReference type="Pfam" id="PF03734">
    <property type="entry name" value="YkuD"/>
    <property type="match status" value="1"/>
</dbReference>
<dbReference type="SUPFAM" id="SSF141523">
    <property type="entry name" value="L,D-transpeptidase catalytic domain-like"/>
    <property type="match status" value="1"/>
</dbReference>
<dbReference type="Gene3D" id="2.40.440.10">
    <property type="entry name" value="L,D-transpeptidase catalytic domain-like"/>
    <property type="match status" value="1"/>
</dbReference>
<keyword evidence="3 6" id="KW-0133">Cell shape</keyword>
<evidence type="ECO:0000259" key="8">
    <source>
        <dbReference type="PROSITE" id="PS52029"/>
    </source>
</evidence>
<dbReference type="InterPro" id="IPR038063">
    <property type="entry name" value="Transpep_catalytic_dom"/>
</dbReference>
<dbReference type="Proteomes" id="UP000034502">
    <property type="component" value="Unassembled WGS sequence"/>
</dbReference>
<keyword evidence="4 6" id="KW-0573">Peptidoglycan synthesis</keyword>
<dbReference type="CDD" id="cd16913">
    <property type="entry name" value="YkuD_like"/>
    <property type="match status" value="1"/>
</dbReference>
<evidence type="ECO:0000256" key="6">
    <source>
        <dbReference type="PROSITE-ProRule" id="PRU01373"/>
    </source>
</evidence>
<sequence length="219" mass="23867">MRPAHSLILLLVIGVVIVGGLQLGIKKLTSPASTVGCLALTDDGQTDPTETVAIWQGRAIAPPQAQNESLLAAAPVLGESSEEKWIEIDLSEQRLTAHQGGSVFLTSLISSGLWNKTPAGEYRMWYKIRSTKMSGGSKLNKTYYYLPNVPYAMFFYGDYGIHGTYWHNNFGNPMSHGCVNAPTSVAEKLFYWVGPVLPEGKKSVRSSAENPGTRVVVHQ</sequence>
<dbReference type="STRING" id="1618364.UX86_C0022G0003"/>
<keyword evidence="7" id="KW-0472">Membrane</keyword>
<keyword evidence="7" id="KW-1133">Transmembrane helix</keyword>
<dbReference type="InterPro" id="IPR050979">
    <property type="entry name" value="LD-transpeptidase"/>
</dbReference>
<dbReference type="GO" id="GO:0018104">
    <property type="term" value="P:peptidoglycan-protein cross-linking"/>
    <property type="evidence" value="ECO:0007669"/>
    <property type="project" value="TreeGrafter"/>
</dbReference>
<dbReference type="GO" id="GO:0071972">
    <property type="term" value="F:peptidoglycan L,D-transpeptidase activity"/>
    <property type="evidence" value="ECO:0007669"/>
    <property type="project" value="TreeGrafter"/>
</dbReference>
<accession>A0A0G1S1X7</accession>
<evidence type="ECO:0000256" key="3">
    <source>
        <dbReference type="ARBA" id="ARBA00022960"/>
    </source>
</evidence>
<evidence type="ECO:0000256" key="2">
    <source>
        <dbReference type="ARBA" id="ARBA00022679"/>
    </source>
</evidence>
<name>A0A0G1S1X7_9BACT</name>
<dbReference type="PROSITE" id="PS52029">
    <property type="entry name" value="LD_TPASE"/>
    <property type="match status" value="1"/>
</dbReference>
<comment type="pathway">
    <text evidence="1 6">Cell wall biogenesis; peptidoglycan biosynthesis.</text>
</comment>
<keyword evidence="2" id="KW-0808">Transferase</keyword>
<comment type="caution">
    <text evidence="9">The sequence shown here is derived from an EMBL/GenBank/DDBJ whole genome shotgun (WGS) entry which is preliminary data.</text>
</comment>
<evidence type="ECO:0000256" key="1">
    <source>
        <dbReference type="ARBA" id="ARBA00004752"/>
    </source>
</evidence>
<reference evidence="9 10" key="1">
    <citation type="journal article" date="2015" name="Nature">
        <title>rRNA introns, odd ribosomes, and small enigmatic genomes across a large radiation of phyla.</title>
        <authorList>
            <person name="Brown C.T."/>
            <person name="Hug L.A."/>
            <person name="Thomas B.C."/>
            <person name="Sharon I."/>
            <person name="Castelle C.J."/>
            <person name="Singh A."/>
            <person name="Wilkins M.J."/>
            <person name="Williams K.H."/>
            <person name="Banfield J.F."/>
        </authorList>
    </citation>
    <scope>NUCLEOTIDE SEQUENCE [LARGE SCALE GENOMIC DNA]</scope>
</reference>
<evidence type="ECO:0000256" key="5">
    <source>
        <dbReference type="ARBA" id="ARBA00023316"/>
    </source>
</evidence>
<feature type="domain" description="L,D-TPase catalytic" evidence="8">
    <location>
        <begin position="84"/>
        <end position="218"/>
    </location>
</feature>
<protein>
    <recommendedName>
        <fullName evidence="8">L,D-TPase catalytic domain-containing protein</fullName>
    </recommendedName>
</protein>
<evidence type="ECO:0000256" key="4">
    <source>
        <dbReference type="ARBA" id="ARBA00022984"/>
    </source>
</evidence>
<dbReference type="AlphaFoldDB" id="A0A0G1S1X7"/>
<dbReference type="GO" id="GO:0016740">
    <property type="term" value="F:transferase activity"/>
    <property type="evidence" value="ECO:0007669"/>
    <property type="project" value="UniProtKB-KW"/>
</dbReference>
<dbReference type="GO" id="GO:0071555">
    <property type="term" value="P:cell wall organization"/>
    <property type="evidence" value="ECO:0007669"/>
    <property type="project" value="UniProtKB-UniRule"/>
</dbReference>
<proteinExistence type="predicted"/>
<feature type="active site" description="Nucleophile" evidence="6">
    <location>
        <position position="178"/>
    </location>
</feature>
<keyword evidence="5 6" id="KW-0961">Cell wall biogenesis/degradation</keyword>
<evidence type="ECO:0000313" key="10">
    <source>
        <dbReference type="Proteomes" id="UP000034502"/>
    </source>
</evidence>
<gene>
    <name evidence="9" type="ORF">UX86_C0022G0003</name>
</gene>